<dbReference type="Proteomes" id="UP000199306">
    <property type="component" value="Unassembled WGS sequence"/>
</dbReference>
<sequence length="169" mass="19676">MIGYSVVYYMGGDLLVESNEVNENYGNIKKESIVEEFVLMKTPASKPDQSNWNAMESVNQEIEKAHGFYQVVEQKMLNDTLYTVCKVGRNARDNFFALVDHINKHVKNDDSDTHRKSSSFLKNFLKEYISLNKKHVIYVLEWLTPKSFSAYLYPHFTPHFTIISPPPRF</sequence>
<protein>
    <submittedName>
        <fullName evidence="1">Uncharacterized protein</fullName>
    </submittedName>
</protein>
<dbReference type="EMBL" id="FOXH01000002">
    <property type="protein sequence ID" value="SFP27129.1"/>
    <property type="molecule type" value="Genomic_DNA"/>
</dbReference>
<proteinExistence type="predicted"/>
<organism evidence="1 2">
    <name type="scientific">Pseudarcicella hirudinis</name>
    <dbReference type="NCBI Taxonomy" id="1079859"/>
    <lineage>
        <taxon>Bacteria</taxon>
        <taxon>Pseudomonadati</taxon>
        <taxon>Bacteroidota</taxon>
        <taxon>Cytophagia</taxon>
        <taxon>Cytophagales</taxon>
        <taxon>Flectobacillaceae</taxon>
        <taxon>Pseudarcicella</taxon>
    </lineage>
</organism>
<evidence type="ECO:0000313" key="1">
    <source>
        <dbReference type="EMBL" id="SFP27129.1"/>
    </source>
</evidence>
<accession>A0A1I5NZB9</accession>
<keyword evidence="2" id="KW-1185">Reference proteome</keyword>
<dbReference type="RefSeq" id="WP_092012584.1">
    <property type="nucleotide sequence ID" value="NZ_FOXH01000002.1"/>
</dbReference>
<reference evidence="1 2" key="1">
    <citation type="submission" date="2016-10" db="EMBL/GenBank/DDBJ databases">
        <authorList>
            <person name="de Groot N.N."/>
        </authorList>
    </citation>
    <scope>NUCLEOTIDE SEQUENCE [LARGE SCALE GENOMIC DNA]</scope>
    <source>
        <strain evidence="2">E92,LMG 26720,CCM 7988</strain>
    </source>
</reference>
<dbReference type="AlphaFoldDB" id="A0A1I5NZB9"/>
<evidence type="ECO:0000313" key="2">
    <source>
        <dbReference type="Proteomes" id="UP000199306"/>
    </source>
</evidence>
<gene>
    <name evidence="1" type="ORF">SAMN04515674_102193</name>
</gene>
<name>A0A1I5NZB9_9BACT</name>